<dbReference type="PANTHER" id="PTHR37423">
    <property type="entry name" value="SOLUBLE LYTIC MUREIN TRANSGLYCOSYLASE-RELATED"/>
    <property type="match status" value="1"/>
</dbReference>
<keyword evidence="2" id="KW-0732">Signal</keyword>
<dbReference type="Gene3D" id="1.10.530.10">
    <property type="match status" value="1"/>
</dbReference>
<evidence type="ECO:0000313" key="6">
    <source>
        <dbReference type="Proteomes" id="UP001482231"/>
    </source>
</evidence>
<dbReference type="Gene3D" id="1.25.20.10">
    <property type="entry name" value="Bacterial muramidases"/>
    <property type="match status" value="1"/>
</dbReference>
<name>A0ABV0EF67_9BURK</name>
<dbReference type="InterPro" id="IPR008939">
    <property type="entry name" value="Lytic_TGlycosylase_superhlx_U"/>
</dbReference>
<keyword evidence="6" id="KW-1185">Reference proteome</keyword>
<dbReference type="Gene3D" id="1.10.1240.20">
    <property type="entry name" value="Lytic transglycosylase, superhelical linker domain"/>
    <property type="match status" value="1"/>
</dbReference>
<dbReference type="InterPro" id="IPR023346">
    <property type="entry name" value="Lysozyme-like_dom_sf"/>
</dbReference>
<dbReference type="InterPro" id="IPR012289">
    <property type="entry name" value="Lytic_TGlycosylase_superhlx_L"/>
</dbReference>
<accession>A0ABV0EF67</accession>
<proteinExistence type="inferred from homology"/>
<dbReference type="SUPFAM" id="SSF53955">
    <property type="entry name" value="Lysozyme-like"/>
    <property type="match status" value="1"/>
</dbReference>
<sequence>MLLLPPAARAAPEDDILAARDAYTARNATRLAQAAQRLEGHPLAALARYWQLALELDKASASDVRAFFAAYPDSFLADRLRGEWLKLLGARQDWALFSAEYPLLVTEDRTITCYALQARLALLPGDLSPLNEAKRLWFTGAPLPASCEPLFERLAQEARLTVDDVFARLRLALEAGNVSVARHITRYLPERYQPGLKALESIADNPQRFLDRGGFTLADRSKREMVMFAVQRIARSDPQQGAARWERLEERFSPEERAYCWGQIATQGARRHDPSSLAWFARAQGSPLTDAQLAWEVRAALRAGQWQTVLTAIEAMSAEEARQAGWRYWKARALKALGKPVAANEILVPLSREHSYYGQLALEELGIVMAPPATNYKASEEEIRAIATRPGIERALAFYRAGLRSEGTREWQWNIRGMDDRQLLAAAELARRNDLIDRAIAAAERTEKLYDFELRFPTPHRDVMQSYTRKLGLDDAWVYGLIRQESRFVQVAKSAVGASGLMQLMPATAKWVAKRLGLDRFHLGLVNELETNLSLGTYYLRHVYDRLDGSPVLATAAYNAGPGRARRWQAVRPLEGAVYVESIPFNETRDYVKKVMSNAAYYAARLGERLTSLRERLGVVPGKGDRTEADFAKEP</sequence>
<evidence type="ECO:0000259" key="4">
    <source>
        <dbReference type="Pfam" id="PF14718"/>
    </source>
</evidence>
<dbReference type="InterPro" id="IPR037061">
    <property type="entry name" value="Lytic_TGlycoase_superhlx_L_sf"/>
</dbReference>
<protein>
    <submittedName>
        <fullName evidence="5">Transglycosylase SLT domain-containing protein</fullName>
    </submittedName>
</protein>
<dbReference type="RefSeq" id="WP_347308420.1">
    <property type="nucleotide sequence ID" value="NZ_JBAJEX010000006.1"/>
</dbReference>
<dbReference type="EMBL" id="JBAJEX010000006">
    <property type="protein sequence ID" value="MEO1767310.1"/>
    <property type="molecule type" value="Genomic_DNA"/>
</dbReference>
<comment type="similarity">
    <text evidence="1">Belongs to the transglycosylase Slt family.</text>
</comment>
<dbReference type="Pfam" id="PF14718">
    <property type="entry name" value="SLT_L"/>
    <property type="match status" value="1"/>
</dbReference>
<reference evidence="5 6" key="1">
    <citation type="submission" date="2024-02" db="EMBL/GenBank/DDBJ databases">
        <title>New thermophilic sulfur-oxidizing bacteria from a hot springs of the Uzon caldera (Kamchatka, Russia).</title>
        <authorList>
            <person name="Dukat A.M."/>
            <person name="Elcheninov A.G."/>
            <person name="Frolov E.N."/>
        </authorList>
    </citation>
    <scope>NUCLEOTIDE SEQUENCE [LARGE SCALE GENOMIC DNA]</scope>
    <source>
        <strain evidence="5 6">AK1</strain>
    </source>
</reference>
<dbReference type="SUPFAM" id="SSF48435">
    <property type="entry name" value="Bacterial muramidases"/>
    <property type="match status" value="1"/>
</dbReference>
<gene>
    <name evidence="5" type="ORF">V6E02_08805</name>
</gene>
<comment type="caution">
    <text evidence="5">The sequence shown here is derived from an EMBL/GenBank/DDBJ whole genome shotgun (WGS) entry which is preliminary data.</text>
</comment>
<dbReference type="InterPro" id="IPR008258">
    <property type="entry name" value="Transglycosylase_SLT_dom_1"/>
</dbReference>
<dbReference type="PANTHER" id="PTHR37423:SF5">
    <property type="entry name" value="SOLUBLE LYTIC MUREIN TRANSGLYCOSYLASE"/>
    <property type="match status" value="1"/>
</dbReference>
<evidence type="ECO:0000313" key="5">
    <source>
        <dbReference type="EMBL" id="MEO1767310.1"/>
    </source>
</evidence>
<organism evidence="5 6">
    <name type="scientific">Thiobacter aerophilum</name>
    <dbReference type="NCBI Taxonomy" id="3121275"/>
    <lineage>
        <taxon>Bacteria</taxon>
        <taxon>Pseudomonadati</taxon>
        <taxon>Pseudomonadota</taxon>
        <taxon>Betaproteobacteria</taxon>
        <taxon>Burkholderiales</taxon>
        <taxon>Thiobacteraceae</taxon>
        <taxon>Thiobacter</taxon>
    </lineage>
</organism>
<dbReference type="Pfam" id="PF01464">
    <property type="entry name" value="SLT"/>
    <property type="match status" value="1"/>
</dbReference>
<feature type="domain" description="Transglycosylase SLT" evidence="3">
    <location>
        <begin position="464"/>
        <end position="570"/>
    </location>
</feature>
<evidence type="ECO:0000256" key="2">
    <source>
        <dbReference type="ARBA" id="ARBA00022729"/>
    </source>
</evidence>
<evidence type="ECO:0000259" key="3">
    <source>
        <dbReference type="Pfam" id="PF01464"/>
    </source>
</evidence>
<feature type="domain" description="Lytic transglycosylase superhelical linker" evidence="4">
    <location>
        <begin position="386"/>
        <end position="446"/>
    </location>
</feature>
<dbReference type="Proteomes" id="UP001482231">
    <property type="component" value="Unassembled WGS sequence"/>
</dbReference>
<evidence type="ECO:0000256" key="1">
    <source>
        <dbReference type="ARBA" id="ARBA00007734"/>
    </source>
</evidence>
<dbReference type="CDD" id="cd13401">
    <property type="entry name" value="Slt70-like"/>
    <property type="match status" value="1"/>
</dbReference>